<evidence type="ECO:0000313" key="1">
    <source>
        <dbReference type="EMBL" id="CAF9907255.1"/>
    </source>
</evidence>
<sequence length="156" mass="16801">MLTRSLKVFNTGWTGLPPVSVSGTDDVPGATRTFNITANGTSYELTELLIQWSAKPDGSFQQRYRQNPKTPVVTIPAAQGGYSYHGYWATLKGQQTLVPNETSILYNVYRCDIGVPFNTAPAHESSIANISSILSKEGELTGVSITPFSTLSLVAG</sequence>
<name>A0A8H3I4Q1_9LECA</name>
<keyword evidence="2" id="KW-1185">Reference proteome</keyword>
<dbReference type="Proteomes" id="UP000664534">
    <property type="component" value="Unassembled WGS sequence"/>
</dbReference>
<proteinExistence type="predicted"/>
<protein>
    <submittedName>
        <fullName evidence="1">Uncharacterized protein</fullName>
    </submittedName>
</protein>
<comment type="caution">
    <text evidence="1">The sequence shown here is derived from an EMBL/GenBank/DDBJ whole genome shotgun (WGS) entry which is preliminary data.</text>
</comment>
<dbReference type="AlphaFoldDB" id="A0A8H3I4Q1"/>
<evidence type="ECO:0000313" key="2">
    <source>
        <dbReference type="Proteomes" id="UP000664534"/>
    </source>
</evidence>
<gene>
    <name evidence="1" type="ORF">IMSHALPRED_005483</name>
</gene>
<reference evidence="1" key="1">
    <citation type="submission" date="2021-03" db="EMBL/GenBank/DDBJ databases">
        <authorList>
            <person name="Tagirdzhanova G."/>
        </authorList>
    </citation>
    <scope>NUCLEOTIDE SEQUENCE</scope>
</reference>
<dbReference type="EMBL" id="CAJPDT010000003">
    <property type="protein sequence ID" value="CAF9907255.1"/>
    <property type="molecule type" value="Genomic_DNA"/>
</dbReference>
<dbReference type="OrthoDB" id="3450745at2759"/>
<accession>A0A8H3I4Q1</accession>
<organism evidence="1 2">
    <name type="scientific">Imshaugia aleurites</name>
    <dbReference type="NCBI Taxonomy" id="172621"/>
    <lineage>
        <taxon>Eukaryota</taxon>
        <taxon>Fungi</taxon>
        <taxon>Dikarya</taxon>
        <taxon>Ascomycota</taxon>
        <taxon>Pezizomycotina</taxon>
        <taxon>Lecanoromycetes</taxon>
        <taxon>OSLEUM clade</taxon>
        <taxon>Lecanoromycetidae</taxon>
        <taxon>Lecanorales</taxon>
        <taxon>Lecanorineae</taxon>
        <taxon>Parmeliaceae</taxon>
        <taxon>Imshaugia</taxon>
    </lineage>
</organism>